<reference evidence="1" key="1">
    <citation type="journal article" date="2023" name="Science">
        <title>Genome structures resolve the early diversification of teleost fishes.</title>
        <authorList>
            <person name="Parey E."/>
            <person name="Louis A."/>
            <person name="Montfort J."/>
            <person name="Bouchez O."/>
            <person name="Roques C."/>
            <person name="Iampietro C."/>
            <person name="Lluch J."/>
            <person name="Castinel A."/>
            <person name="Donnadieu C."/>
            <person name="Desvignes T."/>
            <person name="Floi Bucao C."/>
            <person name="Jouanno E."/>
            <person name="Wen M."/>
            <person name="Mejri S."/>
            <person name="Dirks R."/>
            <person name="Jansen H."/>
            <person name="Henkel C."/>
            <person name="Chen W.J."/>
            <person name="Zahm M."/>
            <person name="Cabau C."/>
            <person name="Klopp C."/>
            <person name="Thompson A.W."/>
            <person name="Robinson-Rechavi M."/>
            <person name="Braasch I."/>
            <person name="Lecointre G."/>
            <person name="Bobe J."/>
            <person name="Postlethwait J.H."/>
            <person name="Berthelot C."/>
            <person name="Roest Crollius H."/>
            <person name="Guiguen Y."/>
        </authorList>
    </citation>
    <scope>NUCLEOTIDE SEQUENCE</scope>
    <source>
        <strain evidence="1">NC1722</strain>
    </source>
</reference>
<dbReference type="AlphaFoldDB" id="A0AAD7RTK0"/>
<dbReference type="Proteomes" id="UP001221898">
    <property type="component" value="Unassembled WGS sequence"/>
</dbReference>
<name>A0AAD7RTK0_9TELE</name>
<keyword evidence="2" id="KW-1185">Reference proteome</keyword>
<organism evidence="1 2">
    <name type="scientific">Aldrovandia affinis</name>
    <dbReference type="NCBI Taxonomy" id="143900"/>
    <lineage>
        <taxon>Eukaryota</taxon>
        <taxon>Metazoa</taxon>
        <taxon>Chordata</taxon>
        <taxon>Craniata</taxon>
        <taxon>Vertebrata</taxon>
        <taxon>Euteleostomi</taxon>
        <taxon>Actinopterygii</taxon>
        <taxon>Neopterygii</taxon>
        <taxon>Teleostei</taxon>
        <taxon>Notacanthiformes</taxon>
        <taxon>Halosauridae</taxon>
        <taxon>Aldrovandia</taxon>
    </lineage>
</organism>
<sequence>MCTLNRSAALVHQHAPIAALCKWKKTPDEHGPMLTCTAEAEVPLDELLFKPSEYGETVLYLDQLLAHRCAIFLDANIAGNSSKDKHNFTQMVAHT</sequence>
<proteinExistence type="predicted"/>
<evidence type="ECO:0000313" key="2">
    <source>
        <dbReference type="Proteomes" id="UP001221898"/>
    </source>
</evidence>
<evidence type="ECO:0000313" key="1">
    <source>
        <dbReference type="EMBL" id="KAJ8389913.1"/>
    </source>
</evidence>
<protein>
    <submittedName>
        <fullName evidence="1">Uncharacterized protein</fullName>
    </submittedName>
</protein>
<accession>A0AAD7RTK0</accession>
<comment type="caution">
    <text evidence="1">The sequence shown here is derived from an EMBL/GenBank/DDBJ whole genome shotgun (WGS) entry which is preliminary data.</text>
</comment>
<gene>
    <name evidence="1" type="ORF">AAFF_G00113820</name>
</gene>
<dbReference type="EMBL" id="JAINUG010000177">
    <property type="protein sequence ID" value="KAJ8389913.1"/>
    <property type="molecule type" value="Genomic_DNA"/>
</dbReference>